<dbReference type="EMBL" id="JBFCZG010000002">
    <property type="protein sequence ID" value="KAL3425745.1"/>
    <property type="molecule type" value="Genomic_DNA"/>
</dbReference>
<dbReference type="Proteomes" id="UP001629113">
    <property type="component" value="Unassembled WGS sequence"/>
</dbReference>
<protein>
    <recommendedName>
        <fullName evidence="10">Guanine nucleotide-exchange factor SEC12</fullName>
    </recommendedName>
</protein>
<comment type="subcellular location">
    <subcellularLocation>
        <location evidence="10">Endoplasmic reticulum membrane</location>
        <topology evidence="10">Single-pass type II membrane protein</topology>
    </subcellularLocation>
    <subcellularLocation>
        <location evidence="10">Golgi apparatus membrane</location>
        <topology evidence="10">Single-pass type II membrane protein</topology>
    </subcellularLocation>
</comment>
<evidence type="ECO:0000256" key="3">
    <source>
        <dbReference type="ARBA" id="ARBA00022692"/>
    </source>
</evidence>
<dbReference type="PANTHER" id="PTHR23284:SF0">
    <property type="entry name" value="PROLACTIN REGULATORY ELEMENT-BINDING PROTEIN"/>
    <property type="match status" value="1"/>
</dbReference>
<evidence type="ECO:0000256" key="1">
    <source>
        <dbReference type="ARBA" id="ARBA00022448"/>
    </source>
</evidence>
<keyword evidence="1 10" id="KW-0813">Transport</keyword>
<sequence length="638" mass="68600">MAPLIPSAKVTLSYPLYACDFDPIDSSKLVVGGGGGAGRSGVGNRITLLDTSKPTDIKEAGEIDLSKEEDNVTSLGVGIRHGQSTIVYAGVNSSPKDMAAGMNEHFRAFGIEQATLEKEKPGTGVSHSHKISELTRNSLFTSSPADKETYQRILRLSRPYPGEPQLGAIATGFAKKSNIVIFNTPSSLLSPPIKRGTIDLDKEAEDMDFIQTGENEVLFAYCDNHRVYTKKFGAKAANDEPNCVYITPGSESTEKPTVPSFRAMRFLTPEFLLMLTNIHGQSGVVLQILRLPSEGAGQARIAQSKRLPSDLSKATGLTVCNLTPPLTASAKQEYSQFVIALAGHDISIRLFKVDLQVEGNINLVTGIKPFRVLKHVHPLQITGIAFSQFTPPAHPVTASTPPQYLKLASVSVGNTVVVHTLPLFPVPLSVKRGQSTTPRYVVALPSEKALFGFGVVLSILVVLLGAILTQSVLEIRGGVAPYLGATNYIPAHWQEAIGKPYVVPSDYTHQLQTTIADADLLPSTAPTGESNLPPSGAQPDTLLLSDWFQKTKDDAAQGVIFLDSKADDLKAHLLPPPENPDSLPKGSKSWDDLKHEEKEGWKRKLKDAGHWAEEMGETIFKGVIFGELAGVVGAAVHG</sequence>
<dbReference type="InterPro" id="IPR015943">
    <property type="entry name" value="WD40/YVTN_repeat-like_dom_sf"/>
</dbReference>
<dbReference type="PANTHER" id="PTHR23284">
    <property type="entry name" value="PROLACTIN REGULATORY ELEMENT BINDING PROTEIN"/>
    <property type="match status" value="1"/>
</dbReference>
<dbReference type="Gene3D" id="2.130.10.10">
    <property type="entry name" value="YVTN repeat-like/Quinoprotein amine dehydrogenase"/>
    <property type="match status" value="1"/>
</dbReference>
<comment type="function">
    <text evidence="10">Guanine nucleotide-exchange factor (GEF) required for the formation or budding of transport vesicles from the ER.</text>
</comment>
<reference evidence="12 13" key="1">
    <citation type="submission" date="2024-06" db="EMBL/GenBank/DDBJ databases">
        <title>Complete genome of Phlyctema vagabunda strain 19-DSS-EL-015.</title>
        <authorList>
            <person name="Fiorenzani C."/>
        </authorList>
    </citation>
    <scope>NUCLEOTIDE SEQUENCE [LARGE SCALE GENOMIC DNA]</scope>
    <source>
        <strain evidence="12 13">19-DSS-EL-015</strain>
    </source>
</reference>
<organism evidence="12 13">
    <name type="scientific">Phlyctema vagabunda</name>
    <dbReference type="NCBI Taxonomy" id="108571"/>
    <lineage>
        <taxon>Eukaryota</taxon>
        <taxon>Fungi</taxon>
        <taxon>Dikarya</taxon>
        <taxon>Ascomycota</taxon>
        <taxon>Pezizomycotina</taxon>
        <taxon>Leotiomycetes</taxon>
        <taxon>Helotiales</taxon>
        <taxon>Dermateaceae</taxon>
        <taxon>Phlyctema</taxon>
    </lineage>
</organism>
<feature type="transmembrane region" description="Helical" evidence="10">
    <location>
        <begin position="449"/>
        <end position="468"/>
    </location>
</feature>
<comment type="similarity">
    <text evidence="10">Belongs to the WD repeat SEC12 family.</text>
</comment>
<keyword evidence="7 10" id="KW-0653">Protein transport</keyword>
<gene>
    <name evidence="12" type="ORF">PVAG01_02536</name>
</gene>
<evidence type="ECO:0000313" key="13">
    <source>
        <dbReference type="Proteomes" id="UP001629113"/>
    </source>
</evidence>
<evidence type="ECO:0000256" key="6">
    <source>
        <dbReference type="ARBA" id="ARBA00022892"/>
    </source>
</evidence>
<evidence type="ECO:0000256" key="10">
    <source>
        <dbReference type="RuleBase" id="RU369019"/>
    </source>
</evidence>
<name>A0ABR4PQY6_9HELO</name>
<keyword evidence="13" id="KW-1185">Reference proteome</keyword>
<proteinExistence type="inferred from homology"/>
<accession>A0ABR4PQY6</accession>
<evidence type="ECO:0000256" key="7">
    <source>
        <dbReference type="ARBA" id="ARBA00022927"/>
    </source>
</evidence>
<feature type="region of interest" description="Disordered" evidence="11">
    <location>
        <begin position="571"/>
        <end position="595"/>
    </location>
</feature>
<evidence type="ECO:0000256" key="5">
    <source>
        <dbReference type="ARBA" id="ARBA00022824"/>
    </source>
</evidence>
<evidence type="ECO:0000256" key="2">
    <source>
        <dbReference type="ARBA" id="ARBA00022574"/>
    </source>
</evidence>
<keyword evidence="6" id="KW-0931">ER-Golgi transport</keyword>
<keyword evidence="8 10" id="KW-1133">Transmembrane helix</keyword>
<evidence type="ECO:0000313" key="12">
    <source>
        <dbReference type="EMBL" id="KAL3425745.1"/>
    </source>
</evidence>
<comment type="caution">
    <text evidence="12">The sequence shown here is derived from an EMBL/GenBank/DDBJ whole genome shotgun (WGS) entry which is preliminary data.</text>
</comment>
<evidence type="ECO:0000256" key="9">
    <source>
        <dbReference type="ARBA" id="ARBA00023136"/>
    </source>
</evidence>
<evidence type="ECO:0000256" key="8">
    <source>
        <dbReference type="ARBA" id="ARBA00022989"/>
    </source>
</evidence>
<keyword evidence="9 10" id="KW-0472">Membrane</keyword>
<keyword evidence="4 10" id="KW-0677">Repeat</keyword>
<evidence type="ECO:0000256" key="11">
    <source>
        <dbReference type="SAM" id="MobiDB-lite"/>
    </source>
</evidence>
<keyword evidence="2 10" id="KW-0853">WD repeat</keyword>
<keyword evidence="5 10" id="KW-0256">Endoplasmic reticulum</keyword>
<dbReference type="InterPro" id="IPR045260">
    <property type="entry name" value="Sec12-like"/>
</dbReference>
<keyword evidence="3 10" id="KW-0812">Transmembrane</keyword>
<evidence type="ECO:0000256" key="4">
    <source>
        <dbReference type="ARBA" id="ARBA00022737"/>
    </source>
</evidence>